<protein>
    <submittedName>
        <fullName evidence="2">Uncharacterized protein</fullName>
    </submittedName>
</protein>
<sequence length="187" mass="18933">MIKKIAAIVGAGALLLSVAGPALARVNQGGCVCRWPNLFCACRDENTAVVTNGASAMALTGGNSQGDYAEVNGCGGEAEVENEGSRSITTGDASAYAGALTVANVAVGCSTCGLDRPVTNRARVANGADAYADTGDNHQSDGAVMNGWFGGEAEVENEGSRSIRTGSADATSRAWTVVNSQLSWGLR</sequence>
<keyword evidence="1" id="KW-0732">Signal</keyword>
<feature type="signal peptide" evidence="1">
    <location>
        <begin position="1"/>
        <end position="24"/>
    </location>
</feature>
<feature type="chain" id="PRO_5014637372" evidence="1">
    <location>
        <begin position="25"/>
        <end position="187"/>
    </location>
</feature>
<dbReference type="Proteomes" id="UP000231579">
    <property type="component" value="Unassembled WGS sequence"/>
</dbReference>
<dbReference type="AlphaFoldDB" id="A0A2M8L7H6"/>
<reference evidence="3" key="1">
    <citation type="submission" date="2017-09" db="EMBL/GenBank/DDBJ databases">
        <title>Depth-based differentiation of microbial function through sediment-hosted aquifers and enrichment of novel symbionts in the deep terrestrial subsurface.</title>
        <authorList>
            <person name="Probst A.J."/>
            <person name="Ladd B."/>
            <person name="Jarett J.K."/>
            <person name="Geller-Mcgrath D.E."/>
            <person name="Sieber C.M.K."/>
            <person name="Emerson J.B."/>
            <person name="Anantharaman K."/>
            <person name="Thomas B.C."/>
            <person name="Malmstrom R."/>
            <person name="Stieglmeier M."/>
            <person name="Klingl A."/>
            <person name="Woyke T."/>
            <person name="Ryan C.M."/>
            <person name="Banfield J.F."/>
        </authorList>
    </citation>
    <scope>NUCLEOTIDE SEQUENCE [LARGE SCALE GENOMIC DNA]</scope>
</reference>
<dbReference type="EMBL" id="PFEM01000015">
    <property type="protein sequence ID" value="PJE70184.1"/>
    <property type="molecule type" value="Genomic_DNA"/>
</dbReference>
<comment type="caution">
    <text evidence="2">The sequence shown here is derived from an EMBL/GenBank/DDBJ whole genome shotgun (WGS) entry which is preliminary data.</text>
</comment>
<evidence type="ECO:0000313" key="3">
    <source>
        <dbReference type="Proteomes" id="UP000231579"/>
    </source>
</evidence>
<name>A0A2M8L7H6_9BACT</name>
<organism evidence="2 3">
    <name type="scientific">Candidatus Shapirobacteria bacterium CG10_big_fil_rev_8_21_14_0_10_48_15</name>
    <dbReference type="NCBI Taxonomy" id="1974484"/>
    <lineage>
        <taxon>Bacteria</taxon>
        <taxon>Candidatus Shapironibacteriota</taxon>
    </lineage>
</organism>
<evidence type="ECO:0000313" key="2">
    <source>
        <dbReference type="EMBL" id="PJE70184.1"/>
    </source>
</evidence>
<gene>
    <name evidence="2" type="ORF">COU97_01050</name>
</gene>
<accession>A0A2M8L7H6</accession>
<proteinExistence type="predicted"/>
<evidence type="ECO:0000256" key="1">
    <source>
        <dbReference type="SAM" id="SignalP"/>
    </source>
</evidence>